<feature type="transmembrane region" description="Helical" evidence="8">
    <location>
        <begin position="104"/>
        <end position="121"/>
    </location>
</feature>
<keyword evidence="3 9" id="KW-0808">Transferase</keyword>
<keyword evidence="4 8" id="KW-0812">Transmembrane</keyword>
<evidence type="ECO:0000256" key="3">
    <source>
        <dbReference type="ARBA" id="ARBA00022679"/>
    </source>
</evidence>
<organism evidence="9 10">
    <name type="scientific">Thermaurantimonas aggregans</name>
    <dbReference type="NCBI Taxonomy" id="2173829"/>
    <lineage>
        <taxon>Bacteria</taxon>
        <taxon>Pseudomonadati</taxon>
        <taxon>Bacteroidota</taxon>
        <taxon>Flavobacteriia</taxon>
        <taxon>Flavobacteriales</taxon>
        <taxon>Schleiferiaceae</taxon>
        <taxon>Thermaurantimonas</taxon>
    </lineage>
</organism>
<gene>
    <name evidence="9" type="ORF">JCM31826_03380</name>
</gene>
<feature type="binding site" evidence="7">
    <location>
        <position position="96"/>
    </location>
    <ligand>
        <name>Mg(2+)</name>
        <dbReference type="ChEBI" id="CHEBI:18420"/>
    </ligand>
</feature>
<feature type="transmembrane region" description="Helical" evidence="8">
    <location>
        <begin position="269"/>
        <end position="286"/>
    </location>
</feature>
<accession>A0A401XIM4</accession>
<dbReference type="GO" id="GO:0046872">
    <property type="term" value="F:metal ion binding"/>
    <property type="evidence" value="ECO:0007669"/>
    <property type="project" value="UniProtKB-KW"/>
</dbReference>
<dbReference type="PANTHER" id="PTHR22926">
    <property type="entry name" value="PHOSPHO-N-ACETYLMURAMOYL-PENTAPEPTIDE-TRANSFERASE"/>
    <property type="match status" value="1"/>
</dbReference>
<dbReference type="EMBL" id="BHZE01000002">
    <property type="protein sequence ID" value="GCD76856.1"/>
    <property type="molecule type" value="Genomic_DNA"/>
</dbReference>
<feature type="transmembrane region" description="Helical" evidence="8">
    <location>
        <begin position="152"/>
        <end position="173"/>
    </location>
</feature>
<dbReference type="CDD" id="cd06853">
    <property type="entry name" value="GT_WecA_like"/>
    <property type="match status" value="1"/>
</dbReference>
<feature type="transmembrane region" description="Helical" evidence="8">
    <location>
        <begin position="44"/>
        <end position="61"/>
    </location>
</feature>
<evidence type="ECO:0000256" key="8">
    <source>
        <dbReference type="SAM" id="Phobius"/>
    </source>
</evidence>
<dbReference type="GO" id="GO:0016780">
    <property type="term" value="F:phosphotransferase activity, for other substituted phosphate groups"/>
    <property type="evidence" value="ECO:0007669"/>
    <property type="project" value="InterPro"/>
</dbReference>
<keyword evidence="10" id="KW-1185">Reference proteome</keyword>
<feature type="transmembrane region" description="Helical" evidence="8">
    <location>
        <begin position="239"/>
        <end position="257"/>
    </location>
</feature>
<evidence type="ECO:0000256" key="6">
    <source>
        <dbReference type="ARBA" id="ARBA00023136"/>
    </source>
</evidence>
<dbReference type="GO" id="GO:0071555">
    <property type="term" value="P:cell wall organization"/>
    <property type="evidence" value="ECO:0007669"/>
    <property type="project" value="TreeGrafter"/>
</dbReference>
<keyword evidence="2" id="KW-1003">Cell membrane</keyword>
<feature type="transmembrane region" description="Helical" evidence="8">
    <location>
        <begin position="127"/>
        <end position="145"/>
    </location>
</feature>
<feature type="transmembrane region" description="Helical" evidence="8">
    <location>
        <begin position="67"/>
        <end position="92"/>
    </location>
</feature>
<evidence type="ECO:0000256" key="1">
    <source>
        <dbReference type="ARBA" id="ARBA00004651"/>
    </source>
</evidence>
<dbReference type="GO" id="GO:0009103">
    <property type="term" value="P:lipopolysaccharide biosynthetic process"/>
    <property type="evidence" value="ECO:0007669"/>
    <property type="project" value="TreeGrafter"/>
</dbReference>
<evidence type="ECO:0000256" key="4">
    <source>
        <dbReference type="ARBA" id="ARBA00022692"/>
    </source>
</evidence>
<feature type="transmembrane region" description="Helical" evidence="8">
    <location>
        <begin position="193"/>
        <end position="214"/>
    </location>
</feature>
<evidence type="ECO:0000256" key="2">
    <source>
        <dbReference type="ARBA" id="ARBA00022475"/>
    </source>
</evidence>
<comment type="caution">
    <text evidence="9">The sequence shown here is derived from an EMBL/GenBank/DDBJ whole genome shotgun (WGS) entry which is preliminary data.</text>
</comment>
<proteinExistence type="predicted"/>
<dbReference type="GO" id="GO:0005886">
    <property type="term" value="C:plasma membrane"/>
    <property type="evidence" value="ECO:0007669"/>
    <property type="project" value="UniProtKB-SubCell"/>
</dbReference>
<evidence type="ECO:0000256" key="7">
    <source>
        <dbReference type="PIRSR" id="PIRSR600715-1"/>
    </source>
</evidence>
<keyword evidence="7" id="KW-0479">Metal-binding</keyword>
<keyword evidence="6 8" id="KW-0472">Membrane</keyword>
<evidence type="ECO:0000313" key="10">
    <source>
        <dbReference type="Proteomes" id="UP000286715"/>
    </source>
</evidence>
<feature type="transmembrane region" description="Helical" evidence="8">
    <location>
        <begin position="12"/>
        <end position="32"/>
    </location>
</feature>
<name>A0A401XIM4_9FLAO</name>
<dbReference type="Proteomes" id="UP000286715">
    <property type="component" value="Unassembled WGS sequence"/>
</dbReference>
<comment type="cofactor">
    <cofactor evidence="7">
        <name>Mg(2+)</name>
        <dbReference type="ChEBI" id="CHEBI:18420"/>
    </cofactor>
</comment>
<comment type="subcellular location">
    <subcellularLocation>
        <location evidence="1">Cell membrane</location>
        <topology evidence="1">Multi-pass membrane protein</topology>
    </subcellularLocation>
</comment>
<feature type="binding site" evidence="7">
    <location>
        <position position="155"/>
    </location>
    <ligand>
        <name>Mg(2+)</name>
        <dbReference type="ChEBI" id="CHEBI:18420"/>
    </ligand>
</feature>
<keyword evidence="5 8" id="KW-1133">Transmembrane helix</keyword>
<dbReference type="InterPro" id="IPR000715">
    <property type="entry name" value="Glycosyl_transferase_4"/>
</dbReference>
<evidence type="ECO:0000313" key="9">
    <source>
        <dbReference type="EMBL" id="GCD76856.1"/>
    </source>
</evidence>
<dbReference type="Pfam" id="PF00953">
    <property type="entry name" value="Glycos_transf_4"/>
    <property type="match status" value="1"/>
</dbReference>
<sequence>MIFSFLFFSAGIPYQELNSILCALIVLFVTGVKDDLYPMVPYKKLLGQLLAALIISVHGGVRIKSIYGIFGIFEIPYITSVLLTVFIFIFLINAFNFIDGINGLSAGIGIIVSLTYSWWFWVMKEPLFLILSMCIAGALLAFSIYNFQGKIFMGDSGSMVIGFLVTVLTVYFIKVSEDFKPNIFYNISAVSYSLAVLIVPVFDTLRIVFIRIFIHKKSPFKADRNHIHHMLTDLGLKHYQAALILYFFNVIIIAFAWYFNGKVLPKFQILIYFTIALLFSGTIFYIKQKKHSLAS</sequence>
<evidence type="ECO:0000256" key="5">
    <source>
        <dbReference type="ARBA" id="ARBA00022989"/>
    </source>
</evidence>
<protein>
    <submittedName>
        <fullName evidence="9">Undecaprenyl-phosphate alpha-N-acetylglucosaminyl 1-phosphate transferase</fullName>
    </submittedName>
</protein>
<dbReference type="PANTHER" id="PTHR22926:SF3">
    <property type="entry name" value="UNDECAPRENYL-PHOSPHATE ALPHA-N-ACETYLGLUCOSAMINYL 1-PHOSPHATE TRANSFERASE"/>
    <property type="match status" value="1"/>
</dbReference>
<dbReference type="GO" id="GO:0044038">
    <property type="term" value="P:cell wall macromolecule biosynthetic process"/>
    <property type="evidence" value="ECO:0007669"/>
    <property type="project" value="TreeGrafter"/>
</dbReference>
<dbReference type="AlphaFoldDB" id="A0A401XIM4"/>
<keyword evidence="7" id="KW-0460">Magnesium</keyword>
<reference evidence="9 10" key="1">
    <citation type="submission" date="2018-11" db="EMBL/GenBank/DDBJ databases">
        <title>Schleiferia aggregans sp. nov., a moderately thermophilic heterotrophic bacterium isolated from microbial mats at a terrestrial hot spring.</title>
        <authorList>
            <person name="Iino T."/>
            <person name="Ohkuma M."/>
            <person name="Haruta S."/>
        </authorList>
    </citation>
    <scope>NUCLEOTIDE SEQUENCE [LARGE SCALE GENOMIC DNA]</scope>
    <source>
        <strain evidence="9 10">LA</strain>
    </source>
</reference>